<keyword evidence="2" id="KW-1185">Reference proteome</keyword>
<dbReference type="RefSeq" id="WP_093995182.1">
    <property type="nucleotide sequence ID" value="NZ_FXYD01000001.1"/>
</dbReference>
<evidence type="ECO:0000313" key="1">
    <source>
        <dbReference type="EMBL" id="SMX32584.1"/>
    </source>
</evidence>
<gene>
    <name evidence="1" type="ORF">OCA8868_00772</name>
</gene>
<dbReference type="PROSITE" id="PS51257">
    <property type="entry name" value="PROKAR_LIPOPROTEIN"/>
    <property type="match status" value="1"/>
</dbReference>
<name>A0A238JQW2_9RHOB</name>
<proteinExistence type="predicted"/>
<evidence type="ECO:0000313" key="2">
    <source>
        <dbReference type="Proteomes" id="UP000203464"/>
    </source>
</evidence>
<protein>
    <recommendedName>
        <fullName evidence="3">NADH dehydrogenase subunit E</fullName>
    </recommendedName>
</protein>
<dbReference type="OrthoDB" id="7867343at2"/>
<accession>A0A238JQW2</accession>
<organism evidence="1 2">
    <name type="scientific">Octadecabacter ascidiaceicola</name>
    <dbReference type="NCBI Taxonomy" id="1655543"/>
    <lineage>
        <taxon>Bacteria</taxon>
        <taxon>Pseudomonadati</taxon>
        <taxon>Pseudomonadota</taxon>
        <taxon>Alphaproteobacteria</taxon>
        <taxon>Rhodobacterales</taxon>
        <taxon>Roseobacteraceae</taxon>
        <taxon>Octadecabacter</taxon>
    </lineage>
</organism>
<reference evidence="2" key="1">
    <citation type="submission" date="2017-05" db="EMBL/GenBank/DDBJ databases">
        <authorList>
            <person name="Rodrigo-Torres L."/>
            <person name="Arahal R. D."/>
            <person name="Lucena T."/>
        </authorList>
    </citation>
    <scope>NUCLEOTIDE SEQUENCE [LARGE SCALE GENOMIC DNA]</scope>
    <source>
        <strain evidence="2">CECT 8868</strain>
    </source>
</reference>
<dbReference type="Proteomes" id="UP000203464">
    <property type="component" value="Unassembled WGS sequence"/>
</dbReference>
<dbReference type="AlphaFoldDB" id="A0A238JQW2"/>
<dbReference type="EMBL" id="FXYD01000001">
    <property type="protein sequence ID" value="SMX32584.1"/>
    <property type="molecule type" value="Genomic_DNA"/>
</dbReference>
<evidence type="ECO:0008006" key="3">
    <source>
        <dbReference type="Google" id="ProtNLM"/>
    </source>
</evidence>
<sequence length="97" mass="9925">MKYAALLLAGFVLVGCDGIGGETLPVGVTAAEVAFFRTAVADVGCSITSDELAASVKTQTGFGEDKLRSITQYLRLNGETDVSASGFRLTSGTCANA</sequence>